<keyword evidence="10 13" id="KW-0408">Iron</keyword>
<dbReference type="GO" id="GO:0005789">
    <property type="term" value="C:endoplasmic reticulum membrane"/>
    <property type="evidence" value="ECO:0007669"/>
    <property type="project" value="UniProtKB-SubCell"/>
</dbReference>
<feature type="transmembrane region" description="Helical" evidence="15">
    <location>
        <begin position="67"/>
        <end position="90"/>
    </location>
</feature>
<evidence type="ECO:0000256" key="15">
    <source>
        <dbReference type="SAM" id="Phobius"/>
    </source>
</evidence>
<keyword evidence="9 15" id="KW-1133">Transmembrane helix</keyword>
<dbReference type="Pfam" id="PF00067">
    <property type="entry name" value="p450"/>
    <property type="match status" value="1"/>
</dbReference>
<feature type="binding site" evidence="14">
    <location>
        <position position="393"/>
    </location>
    <ligand>
        <name>substrate</name>
    </ligand>
</feature>
<dbReference type="InterPro" id="IPR036396">
    <property type="entry name" value="Cyt_P450_sf"/>
</dbReference>
<keyword evidence="12 15" id="KW-0472">Membrane</keyword>
<evidence type="ECO:0000256" key="5">
    <source>
        <dbReference type="ARBA" id="ARBA00022617"/>
    </source>
</evidence>
<dbReference type="PIRSF" id="PIRSF000047">
    <property type="entry name" value="Cytochrome_CYPVIIA1"/>
    <property type="match status" value="1"/>
</dbReference>
<organism evidence="16 17">
    <name type="scientific">Baryphthengus martii</name>
    <name type="common">Rufous motmot</name>
    <dbReference type="NCBI Taxonomy" id="176943"/>
    <lineage>
        <taxon>Eukaryota</taxon>
        <taxon>Metazoa</taxon>
        <taxon>Chordata</taxon>
        <taxon>Craniata</taxon>
        <taxon>Vertebrata</taxon>
        <taxon>Euteleostomi</taxon>
        <taxon>Archelosauria</taxon>
        <taxon>Archosauria</taxon>
        <taxon>Dinosauria</taxon>
        <taxon>Saurischia</taxon>
        <taxon>Theropoda</taxon>
        <taxon>Coelurosauria</taxon>
        <taxon>Aves</taxon>
        <taxon>Neognathae</taxon>
        <taxon>Neoaves</taxon>
        <taxon>Telluraves</taxon>
        <taxon>Coraciimorphae</taxon>
        <taxon>Coraciiformes</taxon>
        <taxon>Momotidae</taxon>
        <taxon>Baryphthengus</taxon>
    </lineage>
</organism>
<dbReference type="EMBL" id="VWZK01004504">
    <property type="protein sequence ID" value="NXG70461.1"/>
    <property type="molecule type" value="Genomic_DNA"/>
</dbReference>
<keyword evidence="17" id="KW-1185">Reference proteome</keyword>
<evidence type="ECO:0000256" key="3">
    <source>
        <dbReference type="ARBA" id="ARBA00010617"/>
    </source>
</evidence>
<gene>
    <name evidence="16" type="primary">Cyp8b1</name>
    <name evidence="16" type="ORF">BARMAR_R08999</name>
</gene>
<keyword evidence="7 13" id="KW-0479">Metal-binding</keyword>
<keyword evidence="8" id="KW-0256">Endoplasmic reticulum</keyword>
<dbReference type="Proteomes" id="UP000578343">
    <property type="component" value="Unassembled WGS sequence"/>
</dbReference>
<dbReference type="InterPro" id="IPR024204">
    <property type="entry name" value="Cyt_P450_CYP7A1-type"/>
</dbReference>
<keyword evidence="11" id="KW-0443">Lipid metabolism</keyword>
<evidence type="ECO:0000256" key="8">
    <source>
        <dbReference type="ARBA" id="ARBA00022824"/>
    </source>
</evidence>
<evidence type="ECO:0000256" key="4">
    <source>
        <dbReference type="ARBA" id="ARBA00022516"/>
    </source>
</evidence>
<evidence type="ECO:0000313" key="16">
    <source>
        <dbReference type="EMBL" id="NXG70461.1"/>
    </source>
</evidence>
<comment type="subcellular location">
    <subcellularLocation>
        <location evidence="2">Endoplasmic reticulum membrane</location>
        <topology evidence="2">Single-pass membrane protein</topology>
    </subcellularLocation>
</comment>
<dbReference type="CDD" id="cd20633">
    <property type="entry name" value="Cyp8B1"/>
    <property type="match status" value="1"/>
</dbReference>
<dbReference type="SUPFAM" id="SSF48264">
    <property type="entry name" value="Cytochrome P450"/>
    <property type="match status" value="1"/>
</dbReference>
<dbReference type="PANTHER" id="PTHR24306:SF0">
    <property type="entry name" value="7-ALPHA-HYDROXYCHOLEST-4-EN-3-ONE 12-ALPHA-HYDROXYLASE"/>
    <property type="match status" value="1"/>
</dbReference>
<evidence type="ECO:0000256" key="9">
    <source>
        <dbReference type="ARBA" id="ARBA00022989"/>
    </source>
</evidence>
<sequence length="510" mass="58861">MALGAILLCTLIASLLGGLYLLGVFRRRRPNEPPLDKGTVPWLGYALEFKKDSSAFLQRMQRKHGDIFTVLLGGYYFTFVMDPFCFRAIVKESRAKLDFRAFAVKLVLQVFGYEPIKATRHIVHASSTKHLMGDGLAAMMQATLENFQKLMLFNLSSGEEKREWQEDSLFHYCYNIVFRAGYLALYGTEPRRGADDKEKANEHDRNHSNLLFHEFRKYDRLFPQLAYSMLPPKDKTEAERLKRFFWSALSVKKTCQKDNISGWLSDQDKLLAENGVPEYMRDRFMFMLLWASQGNTGPTAFWLLLYLMKHPEAMEAVKDEVAKVSRENGQEAKPGSPPINITRDMLNQTPLLDSALEETLRLVAAPMLVRAVLQDMGLKMSSGTEYALRKGDRVALFPHLSVQMNPEIHPEPQRFKFDRFVNPDGTKKDFYKNGKRLKYFNMPWGAGVSICPGRFFATAEIKLFVFLMLSHYDLELVNGEEEIPAIDISRWGFGTMQPIRDVRFRYRLRF</sequence>
<evidence type="ECO:0000256" key="14">
    <source>
        <dbReference type="PIRSR" id="PIRSR000047-2"/>
    </source>
</evidence>
<dbReference type="InterPro" id="IPR001128">
    <property type="entry name" value="Cyt_P450"/>
</dbReference>
<evidence type="ECO:0000256" key="6">
    <source>
        <dbReference type="ARBA" id="ARBA00022692"/>
    </source>
</evidence>
<dbReference type="GO" id="GO:0005506">
    <property type="term" value="F:iron ion binding"/>
    <property type="evidence" value="ECO:0007669"/>
    <property type="project" value="InterPro"/>
</dbReference>
<accession>A0A7K9E0J8</accession>
<dbReference type="InterPro" id="IPR002403">
    <property type="entry name" value="Cyt_P450_E_grp-IV"/>
</dbReference>
<evidence type="ECO:0000256" key="13">
    <source>
        <dbReference type="PIRSR" id="PIRSR000047-1"/>
    </source>
</evidence>
<evidence type="ECO:0000256" key="11">
    <source>
        <dbReference type="ARBA" id="ARBA00023098"/>
    </source>
</evidence>
<dbReference type="FunFam" id="1.10.630.10:FF:000025">
    <property type="entry name" value="Prostaglandin I2 (prostacyclin) synthase"/>
    <property type="match status" value="1"/>
</dbReference>
<dbReference type="PRINTS" id="PR00465">
    <property type="entry name" value="EP450IV"/>
</dbReference>
<evidence type="ECO:0000256" key="12">
    <source>
        <dbReference type="ARBA" id="ARBA00023136"/>
    </source>
</evidence>
<evidence type="ECO:0000256" key="7">
    <source>
        <dbReference type="ARBA" id="ARBA00022723"/>
    </source>
</evidence>
<keyword evidence="6 15" id="KW-0812">Transmembrane</keyword>
<dbReference type="AlphaFoldDB" id="A0A7K9E0J8"/>
<dbReference type="GO" id="GO:0008397">
    <property type="term" value="F:sterol 12-alpha-hydroxylase activity"/>
    <property type="evidence" value="ECO:0007669"/>
    <property type="project" value="TreeGrafter"/>
</dbReference>
<comment type="cofactor">
    <cofactor evidence="1 13">
        <name>heme</name>
        <dbReference type="ChEBI" id="CHEBI:30413"/>
    </cofactor>
</comment>
<comment type="caution">
    <text evidence="16">The sequence shown here is derived from an EMBL/GenBank/DDBJ whole genome shotgun (WGS) entry which is preliminary data.</text>
</comment>
<keyword evidence="4" id="KW-0444">Lipid biosynthesis</keyword>
<dbReference type="PANTHER" id="PTHR24306">
    <property type="match status" value="1"/>
</dbReference>
<evidence type="ECO:0000256" key="2">
    <source>
        <dbReference type="ARBA" id="ARBA00004389"/>
    </source>
</evidence>
<evidence type="ECO:0000313" key="17">
    <source>
        <dbReference type="Proteomes" id="UP000578343"/>
    </source>
</evidence>
<proteinExistence type="inferred from homology"/>
<name>A0A7K9E0J8_BARMA</name>
<feature type="binding site" evidence="14">
    <location>
        <position position="295"/>
    </location>
    <ligand>
        <name>substrate</name>
    </ligand>
</feature>
<dbReference type="Gene3D" id="1.10.630.10">
    <property type="entry name" value="Cytochrome P450"/>
    <property type="match status" value="1"/>
</dbReference>
<protein>
    <submittedName>
        <fullName evidence="16">CP8B1 hydroxylase</fullName>
    </submittedName>
</protein>
<reference evidence="16 17" key="1">
    <citation type="submission" date="2019-09" db="EMBL/GenBank/DDBJ databases">
        <title>Bird 10,000 Genomes (B10K) Project - Family phase.</title>
        <authorList>
            <person name="Zhang G."/>
        </authorList>
    </citation>
    <scope>NUCLEOTIDE SEQUENCE [LARGE SCALE GENOMIC DNA]</scope>
    <source>
        <strain evidence="16">B10K-DU-001-21</strain>
        <tissue evidence="16">Muscle</tissue>
    </source>
</reference>
<dbReference type="OrthoDB" id="6692864at2759"/>
<evidence type="ECO:0000256" key="1">
    <source>
        <dbReference type="ARBA" id="ARBA00001971"/>
    </source>
</evidence>
<feature type="binding site" description="axial binding residue" evidence="13">
    <location>
        <position position="451"/>
    </location>
    <ligand>
        <name>heme</name>
        <dbReference type="ChEBI" id="CHEBI:30413"/>
    </ligand>
    <ligandPart>
        <name>Fe</name>
        <dbReference type="ChEBI" id="CHEBI:18248"/>
    </ligandPart>
</feature>
<dbReference type="GO" id="GO:0006629">
    <property type="term" value="P:lipid metabolic process"/>
    <property type="evidence" value="ECO:0007669"/>
    <property type="project" value="UniProtKB-KW"/>
</dbReference>
<keyword evidence="5 13" id="KW-0349">Heme</keyword>
<feature type="non-terminal residue" evidence="16">
    <location>
        <position position="1"/>
    </location>
</feature>
<feature type="non-terminal residue" evidence="16">
    <location>
        <position position="510"/>
    </location>
</feature>
<evidence type="ECO:0000256" key="10">
    <source>
        <dbReference type="ARBA" id="ARBA00023004"/>
    </source>
</evidence>
<dbReference type="GO" id="GO:0020037">
    <property type="term" value="F:heme binding"/>
    <property type="evidence" value="ECO:0007669"/>
    <property type="project" value="InterPro"/>
</dbReference>
<comment type="similarity">
    <text evidence="3">Belongs to the cytochrome P450 family.</text>
</comment>